<keyword evidence="3" id="KW-1185">Reference proteome</keyword>
<protein>
    <submittedName>
        <fullName evidence="1">Uncharacterized protein</fullName>
    </submittedName>
</protein>
<name>A0A3Q9GDM4_MORCA</name>
<dbReference type="Proteomes" id="UP000268436">
    <property type="component" value="Unassembled WGS sequence"/>
</dbReference>
<evidence type="ECO:0000313" key="1">
    <source>
        <dbReference type="EMBL" id="AZQ93086.1"/>
    </source>
</evidence>
<sequence>MLSLFCCQCFQPKYTLSCAIDKRLKSLGLIIDTNQETWIKTPRINL</sequence>
<dbReference type="EMBL" id="CP034662">
    <property type="protein sequence ID" value="AZQ93086.1"/>
    <property type="molecule type" value="Genomic_DNA"/>
</dbReference>
<organism evidence="1 4">
    <name type="scientific">Moraxella catarrhalis</name>
    <name type="common">Branhamella catarrhalis</name>
    <dbReference type="NCBI Taxonomy" id="480"/>
    <lineage>
        <taxon>Bacteria</taxon>
        <taxon>Pseudomonadati</taxon>
        <taxon>Pseudomonadota</taxon>
        <taxon>Gammaproteobacteria</taxon>
        <taxon>Moraxellales</taxon>
        <taxon>Moraxellaceae</taxon>
        <taxon>Moraxella</taxon>
    </lineage>
</organism>
<dbReference type="Proteomes" id="UP000280228">
    <property type="component" value="Chromosome"/>
</dbReference>
<proteinExistence type="predicted"/>
<dbReference type="EMBL" id="RYER01000017">
    <property type="protein sequence ID" value="RUO16463.1"/>
    <property type="molecule type" value="Genomic_DNA"/>
</dbReference>
<accession>A0A3Q9GDM4</accession>
<evidence type="ECO:0000313" key="2">
    <source>
        <dbReference type="EMBL" id="RUO16463.1"/>
    </source>
</evidence>
<evidence type="ECO:0000313" key="3">
    <source>
        <dbReference type="Proteomes" id="UP000268436"/>
    </source>
</evidence>
<dbReference type="AlphaFoldDB" id="A0A3Q9GDM4"/>
<gene>
    <name evidence="1" type="ORF">EJK53_2138</name>
    <name evidence="2" type="ORF">EJK54_1716</name>
</gene>
<reference evidence="3 4" key="1">
    <citation type="submission" date="2018-12" db="EMBL/GenBank/DDBJ databases">
        <title>Persistence of Moraxella catarrhalis in Chronic Obstructive Pulmonary Disease and Regulation of the Hag/MID Adhesin.</title>
        <authorList>
            <person name="Murphy T."/>
            <person name="Zhao X."/>
            <person name="Vyas G."/>
            <person name="Aluvathingal J."/>
            <person name="Nadendla S."/>
            <person name="Tallon L."/>
            <person name="Tettelin H."/>
        </authorList>
    </citation>
    <scope>NUCLEOTIDE SEQUENCE [LARGE SCALE GENOMIC DNA]</scope>
    <source>
        <strain evidence="2 3">173P27B1</strain>
        <strain evidence="1 4">46P58B1</strain>
    </source>
</reference>
<evidence type="ECO:0000313" key="4">
    <source>
        <dbReference type="Proteomes" id="UP000280228"/>
    </source>
</evidence>